<dbReference type="InterPro" id="IPR025669">
    <property type="entry name" value="AAA_dom"/>
</dbReference>
<dbReference type="Gene3D" id="3.40.50.300">
    <property type="entry name" value="P-loop containing nucleotide triphosphate hydrolases"/>
    <property type="match status" value="1"/>
</dbReference>
<keyword evidence="3" id="KW-1185">Reference proteome</keyword>
<name>A0A5M3T3H4_LIMPL</name>
<gene>
    <name evidence="2" type="ORF">NIES46_12010</name>
</gene>
<dbReference type="PANTHER" id="PTHR13696">
    <property type="entry name" value="P-LOOP CONTAINING NUCLEOSIDE TRIPHOSPHATE HYDROLASE"/>
    <property type="match status" value="1"/>
</dbReference>
<organism evidence="2 3">
    <name type="scientific">Limnospira platensis NIES-46</name>
    <dbReference type="NCBI Taxonomy" id="1236695"/>
    <lineage>
        <taxon>Bacteria</taxon>
        <taxon>Bacillati</taxon>
        <taxon>Cyanobacteriota</taxon>
        <taxon>Cyanophyceae</taxon>
        <taxon>Oscillatoriophycideae</taxon>
        <taxon>Oscillatoriales</taxon>
        <taxon>Sirenicapillariaceae</taxon>
        <taxon>Limnospira</taxon>
    </lineage>
</organism>
<feature type="domain" description="AAA" evidence="1">
    <location>
        <begin position="1"/>
        <end position="181"/>
    </location>
</feature>
<evidence type="ECO:0000313" key="3">
    <source>
        <dbReference type="Proteomes" id="UP000326169"/>
    </source>
</evidence>
<dbReference type="InterPro" id="IPR050678">
    <property type="entry name" value="DNA_Partitioning_ATPase"/>
</dbReference>
<comment type="caution">
    <text evidence="2">The sequence shown here is derived from an EMBL/GenBank/DDBJ whole genome shotgun (WGS) entry which is preliminary data.</text>
</comment>
<evidence type="ECO:0000313" key="2">
    <source>
        <dbReference type="EMBL" id="GCE93152.1"/>
    </source>
</evidence>
<reference evidence="2 3" key="1">
    <citation type="journal article" date="2019" name="J Genomics">
        <title>The Draft Genome of a Hydrogen-producing Cyanobacterium, Arthrospira platensis NIES-46.</title>
        <authorList>
            <person name="Suzuki S."/>
            <person name="Yamaguchi H."/>
            <person name="Kawachi M."/>
        </authorList>
    </citation>
    <scope>NUCLEOTIDE SEQUENCE [LARGE SCALE GENOMIC DNA]</scope>
    <source>
        <strain evidence="2 3">NIES-46</strain>
    </source>
</reference>
<dbReference type="InterPro" id="IPR027417">
    <property type="entry name" value="P-loop_NTPase"/>
</dbReference>
<proteinExistence type="predicted"/>
<dbReference type="SUPFAM" id="SSF52540">
    <property type="entry name" value="P-loop containing nucleoside triphosphate hydrolases"/>
    <property type="match status" value="1"/>
</dbReference>
<sequence>MKTIAVYHNKGGVGKTTIAINLAACLQKQGHKILLIDLDSQANSTFATGLMKFLFVEDDDLRDRNVSHVIESGDYHFIPDVVRKTDGFNQPEIDVIPSHINLIEKQYKLNQVASNKTRLVTKLRRVKEDYDIVIIDTPPSRDIYAEIALIAADYLIIPSDLKPFANQGLPTVLEFIGQIDEFRALIGKNDLAILGILPSKISTNSRFFNYVFPKQKESLLNSHNVPIMNSIIFERTVLSQCTNQTITMGDLEIPDPQSVLEFAPDSPAAMEFVQLTEEVLEKLGK</sequence>
<dbReference type="Proteomes" id="UP000326169">
    <property type="component" value="Unassembled WGS sequence"/>
</dbReference>
<dbReference type="CDD" id="cd02042">
    <property type="entry name" value="ParAB_family"/>
    <property type="match status" value="1"/>
</dbReference>
<dbReference type="EMBL" id="BIMW01000063">
    <property type="protein sequence ID" value="GCE93152.1"/>
    <property type="molecule type" value="Genomic_DNA"/>
</dbReference>
<evidence type="ECO:0000259" key="1">
    <source>
        <dbReference type="Pfam" id="PF13614"/>
    </source>
</evidence>
<accession>A0A5M3T3H4</accession>
<protein>
    <submittedName>
        <fullName evidence="2">ParA family protein</fullName>
    </submittedName>
</protein>
<dbReference type="PANTHER" id="PTHR13696:SF99">
    <property type="entry name" value="COBYRINIC ACID AC-DIAMIDE SYNTHASE"/>
    <property type="match status" value="1"/>
</dbReference>
<dbReference type="Pfam" id="PF13614">
    <property type="entry name" value="AAA_31"/>
    <property type="match status" value="1"/>
</dbReference>
<dbReference type="GeneID" id="301682102"/>
<dbReference type="RefSeq" id="WP_152088447.1">
    <property type="nucleotide sequence ID" value="NZ_BIMW01000063.1"/>
</dbReference>